<proteinExistence type="inferred from homology"/>
<dbReference type="PANTHER" id="PTHR46115">
    <property type="entry name" value="THIOREDOXIN-LIKE PROTEIN 1"/>
    <property type="match status" value="1"/>
</dbReference>
<evidence type="ECO:0000313" key="7">
    <source>
        <dbReference type="Proteomes" id="UP000813385"/>
    </source>
</evidence>
<dbReference type="Proteomes" id="UP000813385">
    <property type="component" value="Unassembled WGS sequence"/>
</dbReference>
<evidence type="ECO:0000256" key="3">
    <source>
        <dbReference type="SAM" id="MobiDB-lite"/>
    </source>
</evidence>
<comment type="caution">
    <text evidence="6">The sequence shown here is derived from an EMBL/GenBank/DDBJ whole genome shotgun (WGS) entry which is preliminary data.</text>
</comment>
<feature type="region of interest" description="Disordered" evidence="3">
    <location>
        <begin position="116"/>
        <end position="135"/>
    </location>
</feature>
<dbReference type="SUPFAM" id="SSF49785">
    <property type="entry name" value="Galactose-binding domain-like"/>
    <property type="match status" value="1"/>
</dbReference>
<reference evidence="6" key="1">
    <citation type="journal article" date="2021" name="Nat. Commun.">
        <title>Genetic determinants of endophytism in the Arabidopsis root mycobiome.</title>
        <authorList>
            <person name="Mesny F."/>
            <person name="Miyauchi S."/>
            <person name="Thiergart T."/>
            <person name="Pickel B."/>
            <person name="Atanasova L."/>
            <person name="Karlsson M."/>
            <person name="Huettel B."/>
            <person name="Barry K.W."/>
            <person name="Haridas S."/>
            <person name="Chen C."/>
            <person name="Bauer D."/>
            <person name="Andreopoulos W."/>
            <person name="Pangilinan J."/>
            <person name="LaButti K."/>
            <person name="Riley R."/>
            <person name="Lipzen A."/>
            <person name="Clum A."/>
            <person name="Drula E."/>
            <person name="Henrissat B."/>
            <person name="Kohler A."/>
            <person name="Grigoriev I.V."/>
            <person name="Martin F.M."/>
            <person name="Hacquard S."/>
        </authorList>
    </citation>
    <scope>NUCLEOTIDE SEQUENCE</scope>
    <source>
        <strain evidence="6">MPI-CAGE-AT-0016</strain>
    </source>
</reference>
<organism evidence="6 7">
    <name type="scientific">Plectosphaerella cucumerina</name>
    <dbReference type="NCBI Taxonomy" id="40658"/>
    <lineage>
        <taxon>Eukaryota</taxon>
        <taxon>Fungi</taxon>
        <taxon>Dikarya</taxon>
        <taxon>Ascomycota</taxon>
        <taxon>Pezizomycotina</taxon>
        <taxon>Sordariomycetes</taxon>
        <taxon>Hypocreomycetidae</taxon>
        <taxon>Glomerellales</taxon>
        <taxon>Plectosphaerellaceae</taxon>
        <taxon>Plectosphaerella</taxon>
    </lineage>
</organism>
<dbReference type="Gene3D" id="2.60.120.470">
    <property type="entry name" value="PITH domain"/>
    <property type="match status" value="1"/>
</dbReference>
<comment type="similarity">
    <text evidence="1">Belongs to the thioredoxin family.</text>
</comment>
<dbReference type="Gene3D" id="3.40.30.10">
    <property type="entry name" value="Glutaredoxin"/>
    <property type="match status" value="1"/>
</dbReference>
<evidence type="ECO:0000259" key="5">
    <source>
        <dbReference type="PROSITE" id="PS51532"/>
    </source>
</evidence>
<dbReference type="InterPro" id="IPR037047">
    <property type="entry name" value="PITH_dom_sf"/>
</dbReference>
<keyword evidence="7" id="KW-1185">Reference proteome</keyword>
<dbReference type="InterPro" id="IPR008979">
    <property type="entry name" value="Galactose-bd-like_sf"/>
</dbReference>
<evidence type="ECO:0000313" key="6">
    <source>
        <dbReference type="EMBL" id="KAH7368325.1"/>
    </source>
</evidence>
<dbReference type="InterPro" id="IPR036249">
    <property type="entry name" value="Thioredoxin-like_sf"/>
</dbReference>
<dbReference type="PROSITE" id="PS51352">
    <property type="entry name" value="THIOREDOXIN_2"/>
    <property type="match status" value="1"/>
</dbReference>
<dbReference type="EMBL" id="JAGPXD010000002">
    <property type="protein sequence ID" value="KAH7368325.1"/>
    <property type="molecule type" value="Genomic_DNA"/>
</dbReference>
<gene>
    <name evidence="6" type="ORF">B0T11DRAFT_253708</name>
</gene>
<name>A0A8K0X6H6_9PEZI</name>
<dbReference type="SUPFAM" id="SSF52833">
    <property type="entry name" value="Thioredoxin-like"/>
    <property type="match status" value="1"/>
</dbReference>
<protein>
    <submittedName>
        <fullName evidence="6">Thioredoxin</fullName>
    </submittedName>
</protein>
<feature type="compositionally biased region" description="Gly residues" evidence="3">
    <location>
        <begin position="125"/>
        <end position="135"/>
    </location>
</feature>
<dbReference type="PROSITE" id="PS00194">
    <property type="entry name" value="THIOREDOXIN_1"/>
    <property type="match status" value="1"/>
</dbReference>
<dbReference type="GO" id="GO:0005737">
    <property type="term" value="C:cytoplasm"/>
    <property type="evidence" value="ECO:0007669"/>
    <property type="project" value="UniProtKB-ARBA"/>
</dbReference>
<dbReference type="PRINTS" id="PR00421">
    <property type="entry name" value="THIOREDOXIN"/>
</dbReference>
<dbReference type="Pfam" id="PF06201">
    <property type="entry name" value="PITH"/>
    <property type="match status" value="1"/>
</dbReference>
<evidence type="ECO:0000256" key="1">
    <source>
        <dbReference type="ARBA" id="ARBA00008987"/>
    </source>
</evidence>
<keyword evidence="2" id="KW-1015">Disulfide bond</keyword>
<dbReference type="InterPro" id="IPR017937">
    <property type="entry name" value="Thioredoxin_CS"/>
</dbReference>
<accession>A0A8K0X6H6</accession>
<dbReference type="InterPro" id="IPR010400">
    <property type="entry name" value="PITH_dom"/>
</dbReference>
<dbReference type="InterPro" id="IPR013766">
    <property type="entry name" value="Thioredoxin_domain"/>
</dbReference>
<sequence>MSASITKIESKAQFDQLVKDTPIVIADFYADWCGPCKAIAPLFQKLADSAASVASVRFVKIDTDAHKDIASQHQVTALPTFMVFKDGKVLEKIVGPDPNKLRQTVMRLAGELMTGGSSSSAAAGSSGGASAGGSWRGAELPRGYGDVTDQIEIKGCELLNADDENGNVRVLFEASKPSALDGKDGNDFVESGSDDQLLLFMPFSAMIKLHTLQLTSLPPKDDDDSPMRPGTIHLYTNKPHNLDFAEADDTPPTQAFTLTEADWNADGTANIGLRFVKFQNIHSLIIYVTAGDGDGDKVRLDRVRLIGESGEKREMGKLEKIGDEPGE</sequence>
<dbReference type="PROSITE" id="PS51532">
    <property type="entry name" value="PITH"/>
    <property type="match status" value="1"/>
</dbReference>
<feature type="domain" description="PITH" evidence="5">
    <location>
        <begin position="136"/>
        <end position="325"/>
    </location>
</feature>
<dbReference type="CDD" id="cd02947">
    <property type="entry name" value="TRX_family"/>
    <property type="match status" value="1"/>
</dbReference>
<evidence type="ECO:0000256" key="2">
    <source>
        <dbReference type="ARBA" id="ARBA00023157"/>
    </source>
</evidence>
<feature type="domain" description="Thioredoxin" evidence="4">
    <location>
        <begin position="1"/>
        <end position="110"/>
    </location>
</feature>
<dbReference type="Pfam" id="PF00085">
    <property type="entry name" value="Thioredoxin"/>
    <property type="match status" value="1"/>
</dbReference>
<evidence type="ECO:0000259" key="4">
    <source>
        <dbReference type="PROSITE" id="PS51352"/>
    </source>
</evidence>
<dbReference type="OrthoDB" id="2121326at2759"/>
<dbReference type="AlphaFoldDB" id="A0A8K0X6H6"/>